<dbReference type="OMA" id="MFSETRI"/>
<feature type="transmembrane region" description="Helical" evidence="5">
    <location>
        <begin position="218"/>
        <end position="240"/>
    </location>
</feature>
<evidence type="ECO:0000256" key="5">
    <source>
        <dbReference type="SAM" id="Phobius"/>
    </source>
</evidence>
<keyword evidence="5" id="KW-1133">Transmembrane helix</keyword>
<feature type="transmembrane region" description="Helical" evidence="5">
    <location>
        <begin position="146"/>
        <end position="171"/>
    </location>
</feature>
<evidence type="ECO:0000256" key="2">
    <source>
        <dbReference type="ARBA" id="ARBA00022729"/>
    </source>
</evidence>
<dbReference type="EMBL" id="BFAA01008674">
    <property type="protein sequence ID" value="GCB75631.1"/>
    <property type="molecule type" value="Genomic_DNA"/>
</dbReference>
<name>A0A401PR96_SCYTO</name>
<comment type="caution">
    <text evidence="7">The sequence shown here is derived from an EMBL/GenBank/DDBJ whole genome shotgun (WGS) entry which is preliminary data.</text>
</comment>
<keyword evidence="5" id="KW-0812">Transmembrane</keyword>
<dbReference type="Gene3D" id="2.60.40.10">
    <property type="entry name" value="Immunoglobulins"/>
    <property type="match status" value="1"/>
</dbReference>
<evidence type="ECO:0000256" key="1">
    <source>
        <dbReference type="ARBA" id="ARBA00004370"/>
    </source>
</evidence>
<evidence type="ECO:0000256" key="4">
    <source>
        <dbReference type="ARBA" id="ARBA00023180"/>
    </source>
</evidence>
<dbReference type="GO" id="GO:0005911">
    <property type="term" value="C:cell-cell junction"/>
    <property type="evidence" value="ECO:0007669"/>
    <property type="project" value="TreeGrafter"/>
</dbReference>
<feature type="transmembrane region" description="Helical" evidence="5">
    <location>
        <begin position="260"/>
        <end position="279"/>
    </location>
</feature>
<feature type="transmembrane region" description="Helical" evidence="5">
    <location>
        <begin position="111"/>
        <end position="134"/>
    </location>
</feature>
<dbReference type="OrthoDB" id="6353782at2759"/>
<dbReference type="AlphaFoldDB" id="A0A401PR96"/>
<keyword evidence="3 5" id="KW-0472">Membrane</keyword>
<keyword evidence="4" id="KW-0325">Glycoprotein</keyword>
<dbReference type="Pfam" id="PF07686">
    <property type="entry name" value="V-set"/>
    <property type="match status" value="1"/>
</dbReference>
<sequence>MGNPIELPVAVGSSVLLPGFTDQHFQNVDHVKWTFSQTRILNYDEATQTATFINSYKNRCTFYRSNGSLLLRNITRNDEGRYEVQINLNEIRSRMIQLKVFGLPPLIHHTMVLSIVALISATAIFFGIILQCLHNEMQKMDFQRKALLFLQVAAMLSFIILFAALLCWLQAGGTSAVTVFMLVILSLLLILTTLSACSMNGWVIETFKQILNTKCCRVTLDAVTPMGGLIVICTSSILLWEINKLAGKGCEPSPDLHLRISLAVVVPIVISVLIFGIYVRQCRISREERAWRDDMQCQDNISLKDAS</sequence>
<dbReference type="InterPro" id="IPR013106">
    <property type="entry name" value="Ig_V-set"/>
</dbReference>
<evidence type="ECO:0000256" key="3">
    <source>
        <dbReference type="ARBA" id="ARBA00023136"/>
    </source>
</evidence>
<feature type="transmembrane region" description="Helical" evidence="5">
    <location>
        <begin position="177"/>
        <end position="197"/>
    </location>
</feature>
<accession>A0A401PR96</accession>
<dbReference type="PANTHER" id="PTHR12080:SF59">
    <property type="entry name" value="HEPATIC AND GLIAL CELL ADHESION MOLECULE"/>
    <property type="match status" value="1"/>
</dbReference>
<evidence type="ECO:0000313" key="8">
    <source>
        <dbReference type="Proteomes" id="UP000288216"/>
    </source>
</evidence>
<dbReference type="InterPro" id="IPR036179">
    <property type="entry name" value="Ig-like_dom_sf"/>
</dbReference>
<reference evidence="7 8" key="1">
    <citation type="journal article" date="2018" name="Nat. Ecol. Evol.">
        <title>Shark genomes provide insights into elasmobranch evolution and the origin of vertebrates.</title>
        <authorList>
            <person name="Hara Y"/>
            <person name="Yamaguchi K"/>
            <person name="Onimaru K"/>
            <person name="Kadota M"/>
            <person name="Koyanagi M"/>
            <person name="Keeley SD"/>
            <person name="Tatsumi K"/>
            <person name="Tanaka K"/>
            <person name="Motone F"/>
            <person name="Kageyama Y"/>
            <person name="Nozu R"/>
            <person name="Adachi N"/>
            <person name="Nishimura O"/>
            <person name="Nakagawa R"/>
            <person name="Tanegashima C"/>
            <person name="Kiyatake I"/>
            <person name="Matsumoto R"/>
            <person name="Murakumo K"/>
            <person name="Nishida K"/>
            <person name="Terakita A"/>
            <person name="Kuratani S"/>
            <person name="Sato K"/>
            <person name="Hyodo S Kuraku.S."/>
        </authorList>
    </citation>
    <scope>NUCLEOTIDE SEQUENCE [LARGE SCALE GENOMIC DNA]</scope>
</reference>
<dbReference type="SUPFAM" id="SSF48726">
    <property type="entry name" value="Immunoglobulin"/>
    <property type="match status" value="1"/>
</dbReference>
<keyword evidence="2" id="KW-0732">Signal</keyword>
<comment type="subcellular location">
    <subcellularLocation>
        <location evidence="1">Membrane</location>
    </subcellularLocation>
</comment>
<evidence type="ECO:0000313" key="7">
    <source>
        <dbReference type="EMBL" id="GCB75631.1"/>
    </source>
</evidence>
<organism evidence="7 8">
    <name type="scientific">Scyliorhinus torazame</name>
    <name type="common">Cloudy catshark</name>
    <name type="synonym">Catulus torazame</name>
    <dbReference type="NCBI Taxonomy" id="75743"/>
    <lineage>
        <taxon>Eukaryota</taxon>
        <taxon>Metazoa</taxon>
        <taxon>Chordata</taxon>
        <taxon>Craniata</taxon>
        <taxon>Vertebrata</taxon>
        <taxon>Chondrichthyes</taxon>
        <taxon>Elasmobranchii</taxon>
        <taxon>Galeomorphii</taxon>
        <taxon>Galeoidea</taxon>
        <taxon>Carcharhiniformes</taxon>
        <taxon>Scyliorhinidae</taxon>
        <taxon>Scyliorhinus</taxon>
    </lineage>
</organism>
<gene>
    <name evidence="7" type="ORF">scyTo_0015354</name>
</gene>
<dbReference type="Proteomes" id="UP000288216">
    <property type="component" value="Unassembled WGS sequence"/>
</dbReference>
<dbReference type="InterPro" id="IPR013783">
    <property type="entry name" value="Ig-like_fold"/>
</dbReference>
<feature type="domain" description="Immunoglobulin V-set" evidence="6">
    <location>
        <begin position="4"/>
        <end position="90"/>
    </location>
</feature>
<dbReference type="InterPro" id="IPR015631">
    <property type="entry name" value="CD2/SLAM_rcpt"/>
</dbReference>
<protein>
    <recommendedName>
        <fullName evidence="6">Immunoglobulin V-set domain-containing protein</fullName>
    </recommendedName>
</protein>
<dbReference type="STRING" id="75743.A0A401PR96"/>
<keyword evidence="8" id="KW-1185">Reference proteome</keyword>
<dbReference type="PANTHER" id="PTHR12080">
    <property type="entry name" value="SIGNALING LYMPHOCYTIC ACTIVATION MOLECULE"/>
    <property type="match status" value="1"/>
</dbReference>
<proteinExistence type="predicted"/>
<evidence type="ECO:0000259" key="6">
    <source>
        <dbReference type="Pfam" id="PF07686"/>
    </source>
</evidence>
<dbReference type="GO" id="GO:0016020">
    <property type="term" value="C:membrane"/>
    <property type="evidence" value="ECO:0007669"/>
    <property type="project" value="UniProtKB-SubCell"/>
</dbReference>